<accession>A0A3E2GZF5</accession>
<feature type="transmembrane region" description="Helical" evidence="6">
    <location>
        <begin position="141"/>
        <end position="162"/>
    </location>
</feature>
<dbReference type="SUPFAM" id="SSF103473">
    <property type="entry name" value="MFS general substrate transporter"/>
    <property type="match status" value="1"/>
</dbReference>
<feature type="transmembrane region" description="Helical" evidence="6">
    <location>
        <begin position="108"/>
        <end position="129"/>
    </location>
</feature>
<dbReference type="Gene3D" id="1.20.1250.20">
    <property type="entry name" value="MFS general substrate transporter like domains"/>
    <property type="match status" value="1"/>
</dbReference>
<evidence type="ECO:0000256" key="5">
    <source>
        <dbReference type="ARBA" id="ARBA00023136"/>
    </source>
</evidence>
<comment type="caution">
    <text evidence="8">The sequence shown here is derived from an EMBL/GenBank/DDBJ whole genome shotgun (WGS) entry which is preliminary data.</text>
</comment>
<evidence type="ECO:0000313" key="8">
    <source>
        <dbReference type="EMBL" id="RFU26481.1"/>
    </source>
</evidence>
<reference evidence="8 9" key="1">
    <citation type="submission" date="2018-05" db="EMBL/GenBank/DDBJ databases">
        <title>Draft genome sequence of Scytalidium lignicola DSM 105466, a ubiquitous saprotrophic fungus.</title>
        <authorList>
            <person name="Buettner E."/>
            <person name="Gebauer A.M."/>
            <person name="Hofrichter M."/>
            <person name="Liers C."/>
            <person name="Kellner H."/>
        </authorList>
    </citation>
    <scope>NUCLEOTIDE SEQUENCE [LARGE SCALE GENOMIC DNA]</scope>
    <source>
        <strain evidence="8 9">DSM 105466</strain>
    </source>
</reference>
<dbReference type="Pfam" id="PF07690">
    <property type="entry name" value="MFS_1"/>
    <property type="match status" value="1"/>
</dbReference>
<feature type="transmembrane region" description="Helical" evidence="6">
    <location>
        <begin position="274"/>
        <end position="291"/>
    </location>
</feature>
<comment type="similarity">
    <text evidence="2">Belongs to the major facilitator superfamily. TCR/Tet family.</text>
</comment>
<feature type="transmembrane region" description="Helical" evidence="6">
    <location>
        <begin position="348"/>
        <end position="369"/>
    </location>
</feature>
<dbReference type="InterPro" id="IPR011701">
    <property type="entry name" value="MFS"/>
</dbReference>
<protein>
    <recommendedName>
        <fullName evidence="7">Major facilitator superfamily (MFS) profile domain-containing protein</fullName>
    </recommendedName>
</protein>
<feature type="transmembrane region" description="Helical" evidence="6">
    <location>
        <begin position="241"/>
        <end position="262"/>
    </location>
</feature>
<dbReference type="Proteomes" id="UP000258309">
    <property type="component" value="Unassembled WGS sequence"/>
</dbReference>
<dbReference type="GO" id="GO:0022857">
    <property type="term" value="F:transmembrane transporter activity"/>
    <property type="evidence" value="ECO:0007669"/>
    <property type="project" value="InterPro"/>
</dbReference>
<keyword evidence="4 6" id="KW-1133">Transmembrane helix</keyword>
<keyword evidence="5 6" id="KW-0472">Membrane</keyword>
<feature type="non-terminal residue" evidence="8">
    <location>
        <position position="479"/>
    </location>
</feature>
<feature type="transmembrane region" description="Helical" evidence="6">
    <location>
        <begin position="433"/>
        <end position="452"/>
    </location>
</feature>
<dbReference type="PANTHER" id="PTHR23501">
    <property type="entry name" value="MAJOR FACILITATOR SUPERFAMILY"/>
    <property type="match status" value="1"/>
</dbReference>
<evidence type="ECO:0000313" key="9">
    <source>
        <dbReference type="Proteomes" id="UP000258309"/>
    </source>
</evidence>
<feature type="transmembrane region" description="Helical" evidence="6">
    <location>
        <begin position="200"/>
        <end position="221"/>
    </location>
</feature>
<dbReference type="OMA" id="FNTKWTF"/>
<dbReference type="PANTHER" id="PTHR23501:SF193">
    <property type="entry name" value="MULTIDRUG TRANSPORTER, PUTATIVE (AFU_ORTHOLOGUE AFUA_8G00940)-RELATED"/>
    <property type="match status" value="1"/>
</dbReference>
<feature type="transmembrane region" description="Helical" evidence="6">
    <location>
        <begin position="311"/>
        <end position="336"/>
    </location>
</feature>
<dbReference type="PROSITE" id="PS50850">
    <property type="entry name" value="MFS"/>
    <property type="match status" value="1"/>
</dbReference>
<name>A0A3E2GZF5_SCYLI</name>
<keyword evidence="3 6" id="KW-0812">Transmembrane</keyword>
<evidence type="ECO:0000256" key="1">
    <source>
        <dbReference type="ARBA" id="ARBA00004141"/>
    </source>
</evidence>
<evidence type="ECO:0000259" key="7">
    <source>
        <dbReference type="PROSITE" id="PS50850"/>
    </source>
</evidence>
<evidence type="ECO:0000256" key="3">
    <source>
        <dbReference type="ARBA" id="ARBA00022692"/>
    </source>
</evidence>
<dbReference type="InterPro" id="IPR036259">
    <property type="entry name" value="MFS_trans_sf"/>
</dbReference>
<dbReference type="EMBL" id="NCSJ02000260">
    <property type="protein sequence ID" value="RFU26481.1"/>
    <property type="molecule type" value="Genomic_DNA"/>
</dbReference>
<organism evidence="8 9">
    <name type="scientific">Scytalidium lignicola</name>
    <name type="common">Hyphomycete</name>
    <dbReference type="NCBI Taxonomy" id="5539"/>
    <lineage>
        <taxon>Eukaryota</taxon>
        <taxon>Fungi</taxon>
        <taxon>Dikarya</taxon>
        <taxon>Ascomycota</taxon>
        <taxon>Pezizomycotina</taxon>
        <taxon>Leotiomycetes</taxon>
        <taxon>Leotiomycetes incertae sedis</taxon>
        <taxon>Scytalidium</taxon>
    </lineage>
</organism>
<feature type="transmembrane region" description="Helical" evidence="6">
    <location>
        <begin position="55"/>
        <end position="78"/>
    </location>
</feature>
<gene>
    <name evidence="8" type="ORF">B7463_g9868</name>
</gene>
<dbReference type="InterPro" id="IPR020846">
    <property type="entry name" value="MFS_dom"/>
</dbReference>
<feature type="non-terminal residue" evidence="8">
    <location>
        <position position="1"/>
    </location>
</feature>
<feature type="transmembrane region" description="Helical" evidence="6">
    <location>
        <begin position="168"/>
        <end position="188"/>
    </location>
</feature>
<evidence type="ECO:0000256" key="6">
    <source>
        <dbReference type="SAM" id="Phobius"/>
    </source>
</evidence>
<dbReference type="GO" id="GO:0005886">
    <property type="term" value="C:plasma membrane"/>
    <property type="evidence" value="ECO:0007669"/>
    <property type="project" value="TreeGrafter"/>
</dbReference>
<dbReference type="OrthoDB" id="10021397at2759"/>
<evidence type="ECO:0000256" key="4">
    <source>
        <dbReference type="ARBA" id="ARBA00022989"/>
    </source>
</evidence>
<dbReference type="AlphaFoldDB" id="A0A3E2GZF5"/>
<feature type="domain" description="Major facilitator superfamily (MFS) profile" evidence="7">
    <location>
        <begin position="47"/>
        <end position="479"/>
    </location>
</feature>
<proteinExistence type="inferred from homology"/>
<comment type="subcellular location">
    <subcellularLocation>
        <location evidence="1">Membrane</location>
        <topology evidence="1">Multi-pass membrane protein</topology>
    </subcellularLocation>
</comment>
<evidence type="ECO:0000256" key="2">
    <source>
        <dbReference type="ARBA" id="ARBA00007520"/>
    </source>
</evidence>
<keyword evidence="9" id="KW-1185">Reference proteome</keyword>
<sequence length="479" mass="51594">METTQIASGSNSVLPTVEQKILNTLQTPSRDLEGRTEKPSKADNTEPVTGIRFTVLLLSLTLASLLVFLDTSVVATAIPKITDEFHSLRDVGCAVFGPLSGRILHHFSLKWCYIVFFAVFELGSVLCGAAQSSGMLILGRVIAGVGAAGISSGAYTVLSAAVPLEKRPAMLGMLMGVAQLGVICGPLVGGAFTTGYTWRWCFYINLPLGALVGVSLALIRIPDQLPKQNPASVFLKLHRHLDLLGFALLAPAIVQLLLALQYGGNQFTWNSSQVIGLFCGAGVTFIVWIFWNYHKADDALLPFSIIMRRPVWMSGTNYAFMMATVFGSTYFLPIYFQAVKGVNAIMSGVYLLAIVLPQLISAVIGGSLVTKVGYVTPFALVGGMLSSELQEYAPGTNAEYIIAAGATRYRSFVSPQDLPGVLRAFSASLDHTFYLQAAAGVVAWCAAWGMGWKEIRKDKETTLNHPAISKLKAHDVNMK</sequence>